<comment type="caution">
    <text evidence="1">The sequence shown here is derived from an EMBL/GenBank/DDBJ whole genome shotgun (WGS) entry which is preliminary data.</text>
</comment>
<evidence type="ECO:0000313" key="2">
    <source>
        <dbReference type="Proteomes" id="UP000078046"/>
    </source>
</evidence>
<dbReference type="Proteomes" id="UP000078046">
    <property type="component" value="Unassembled WGS sequence"/>
</dbReference>
<organism evidence="1 2">
    <name type="scientific">Intoshia linei</name>
    <dbReference type="NCBI Taxonomy" id="1819745"/>
    <lineage>
        <taxon>Eukaryota</taxon>
        <taxon>Metazoa</taxon>
        <taxon>Spiralia</taxon>
        <taxon>Lophotrochozoa</taxon>
        <taxon>Mesozoa</taxon>
        <taxon>Orthonectida</taxon>
        <taxon>Rhopaluridae</taxon>
        <taxon>Intoshia</taxon>
    </lineage>
</organism>
<name>A0A177ASK1_9BILA</name>
<keyword evidence="2" id="KW-1185">Reference proteome</keyword>
<gene>
    <name evidence="1" type="ORF">A3Q56_07780</name>
</gene>
<proteinExistence type="predicted"/>
<dbReference type="OrthoDB" id="8052599at2759"/>
<dbReference type="AlphaFoldDB" id="A0A177ASK1"/>
<sequence length="63" mass="7519">MRFLCFRCLSNARCNSRAIYCIKEFLLNSDRSQNMIDACNFISLYWAPEWFTSRFQKKPIGVN</sequence>
<accession>A0A177ASK1</accession>
<reference evidence="1 2" key="1">
    <citation type="submission" date="2016-04" db="EMBL/GenBank/DDBJ databases">
        <title>The genome of Intoshia linei affirms orthonectids as highly simplified spiralians.</title>
        <authorList>
            <person name="Mikhailov K.V."/>
            <person name="Slusarev G.S."/>
            <person name="Nikitin M.A."/>
            <person name="Logacheva M.D."/>
            <person name="Penin A."/>
            <person name="Aleoshin V."/>
            <person name="Panchin Y.V."/>
        </authorList>
    </citation>
    <scope>NUCLEOTIDE SEQUENCE [LARGE SCALE GENOMIC DNA]</scope>
    <source>
        <strain evidence="1">Intl2013</strain>
        <tissue evidence="1">Whole animal</tissue>
    </source>
</reference>
<protein>
    <submittedName>
        <fullName evidence="1">Uncharacterized protein</fullName>
    </submittedName>
</protein>
<dbReference type="EMBL" id="LWCA01001781">
    <property type="protein sequence ID" value="OAF64512.1"/>
    <property type="molecule type" value="Genomic_DNA"/>
</dbReference>
<evidence type="ECO:0000313" key="1">
    <source>
        <dbReference type="EMBL" id="OAF64512.1"/>
    </source>
</evidence>